<proteinExistence type="predicted"/>
<evidence type="ECO:0000256" key="1">
    <source>
        <dbReference type="ARBA" id="ARBA00001286"/>
    </source>
</evidence>
<sequence>MTCHIIASPVGAIAISASDDALQSIRMLGASAEPDATDHPLLSEAARQITAYFEGRLQDYDLPLEPASTKRGNELRAAVIAIPYGEAASYGEVARRADSGPRAIGRVCSHNPLPLVVPCHRVIAAGGKIGYYSGGEGIPTKRYLLIHENKQEASQWAA</sequence>
<name>A0A3D9FH14_9SPHN</name>
<dbReference type="Proteomes" id="UP000256310">
    <property type="component" value="Unassembled WGS sequence"/>
</dbReference>
<evidence type="ECO:0000259" key="8">
    <source>
        <dbReference type="Pfam" id="PF02870"/>
    </source>
</evidence>
<organism evidence="9 10">
    <name type="scientific">Parasphingopyxis lamellibrachiae</name>
    <dbReference type="NCBI Taxonomy" id="680125"/>
    <lineage>
        <taxon>Bacteria</taxon>
        <taxon>Pseudomonadati</taxon>
        <taxon>Pseudomonadota</taxon>
        <taxon>Alphaproteobacteria</taxon>
        <taxon>Sphingomonadales</taxon>
        <taxon>Sphingomonadaceae</taxon>
        <taxon>Parasphingopyxis</taxon>
    </lineage>
</organism>
<dbReference type="PANTHER" id="PTHR10815:SF13">
    <property type="entry name" value="METHYLATED-DNA--PROTEIN-CYSTEINE METHYLTRANSFERASE"/>
    <property type="match status" value="1"/>
</dbReference>
<keyword evidence="2 9" id="KW-0489">Methyltransferase</keyword>
<evidence type="ECO:0000256" key="5">
    <source>
        <dbReference type="ARBA" id="ARBA00023204"/>
    </source>
</evidence>
<dbReference type="AlphaFoldDB" id="A0A3D9FH14"/>
<dbReference type="InterPro" id="IPR001497">
    <property type="entry name" value="MethylDNA_cys_MeTrfase_AS"/>
</dbReference>
<dbReference type="InterPro" id="IPR036217">
    <property type="entry name" value="MethylDNA_cys_MeTrfase_DNAb"/>
</dbReference>
<protein>
    <submittedName>
        <fullName evidence="9">Methylated-DNA-[protein]-cysteine S-methyltransferase</fullName>
    </submittedName>
</protein>
<dbReference type="PROSITE" id="PS00374">
    <property type="entry name" value="MGMT"/>
    <property type="match status" value="1"/>
</dbReference>
<dbReference type="SUPFAM" id="SSF53155">
    <property type="entry name" value="Methylated DNA-protein cysteine methyltransferase domain"/>
    <property type="match status" value="1"/>
</dbReference>
<evidence type="ECO:0000256" key="4">
    <source>
        <dbReference type="ARBA" id="ARBA00022763"/>
    </source>
</evidence>
<dbReference type="GO" id="GO:0003908">
    <property type="term" value="F:methylated-DNA-[protein]-cysteine S-methyltransferase activity"/>
    <property type="evidence" value="ECO:0007669"/>
    <property type="project" value="UniProtKB-EC"/>
</dbReference>
<dbReference type="NCBIfam" id="TIGR00589">
    <property type="entry name" value="ogt"/>
    <property type="match status" value="1"/>
</dbReference>
<dbReference type="GO" id="GO:0006281">
    <property type="term" value="P:DNA repair"/>
    <property type="evidence" value="ECO:0007669"/>
    <property type="project" value="UniProtKB-KW"/>
</dbReference>
<keyword evidence="10" id="KW-1185">Reference proteome</keyword>
<evidence type="ECO:0000256" key="6">
    <source>
        <dbReference type="ARBA" id="ARBA00049348"/>
    </source>
</evidence>
<keyword evidence="4" id="KW-0227">DNA damage</keyword>
<keyword evidence="3 9" id="KW-0808">Transferase</keyword>
<dbReference type="CDD" id="cd06445">
    <property type="entry name" value="ATase"/>
    <property type="match status" value="1"/>
</dbReference>
<evidence type="ECO:0000256" key="3">
    <source>
        <dbReference type="ARBA" id="ARBA00022679"/>
    </source>
</evidence>
<dbReference type="OrthoDB" id="9802228at2"/>
<dbReference type="Pfam" id="PF02870">
    <property type="entry name" value="Methyltransf_1N"/>
    <property type="match status" value="1"/>
</dbReference>
<evidence type="ECO:0000313" key="10">
    <source>
        <dbReference type="Proteomes" id="UP000256310"/>
    </source>
</evidence>
<dbReference type="Gene3D" id="3.30.160.70">
    <property type="entry name" value="Methylated DNA-protein cysteine methyltransferase domain"/>
    <property type="match status" value="1"/>
</dbReference>
<dbReference type="InterPro" id="IPR036388">
    <property type="entry name" value="WH-like_DNA-bd_sf"/>
</dbReference>
<evidence type="ECO:0000256" key="2">
    <source>
        <dbReference type="ARBA" id="ARBA00022603"/>
    </source>
</evidence>
<dbReference type="InterPro" id="IPR008332">
    <property type="entry name" value="MethylG_MeTrfase_N"/>
</dbReference>
<reference evidence="9 10" key="1">
    <citation type="submission" date="2018-07" db="EMBL/GenBank/DDBJ databases">
        <title>Genomic Encyclopedia of Type Strains, Phase IV (KMG-IV): sequencing the most valuable type-strain genomes for metagenomic binning, comparative biology and taxonomic classification.</title>
        <authorList>
            <person name="Goeker M."/>
        </authorList>
    </citation>
    <scope>NUCLEOTIDE SEQUENCE [LARGE SCALE GENOMIC DNA]</scope>
    <source>
        <strain evidence="9 10">DSM 26725</strain>
    </source>
</reference>
<comment type="caution">
    <text evidence="9">The sequence shown here is derived from an EMBL/GenBank/DDBJ whole genome shotgun (WGS) entry which is preliminary data.</text>
</comment>
<dbReference type="InterPro" id="IPR036631">
    <property type="entry name" value="MGMT_N_sf"/>
</dbReference>
<keyword evidence="5" id="KW-0234">DNA repair</keyword>
<dbReference type="GO" id="GO:0032259">
    <property type="term" value="P:methylation"/>
    <property type="evidence" value="ECO:0007669"/>
    <property type="project" value="UniProtKB-KW"/>
</dbReference>
<accession>A0A3D9FH14</accession>
<comment type="catalytic activity">
    <reaction evidence="1">
        <text>a 4-O-methyl-thymidine in DNA + L-cysteinyl-[protein] = a thymidine in DNA + S-methyl-L-cysteinyl-[protein]</text>
        <dbReference type="Rhea" id="RHEA:53428"/>
        <dbReference type="Rhea" id="RHEA-COMP:10131"/>
        <dbReference type="Rhea" id="RHEA-COMP:10132"/>
        <dbReference type="Rhea" id="RHEA-COMP:13555"/>
        <dbReference type="Rhea" id="RHEA-COMP:13556"/>
        <dbReference type="ChEBI" id="CHEBI:29950"/>
        <dbReference type="ChEBI" id="CHEBI:82612"/>
        <dbReference type="ChEBI" id="CHEBI:137386"/>
        <dbReference type="ChEBI" id="CHEBI:137387"/>
        <dbReference type="EC" id="2.1.1.63"/>
    </reaction>
</comment>
<dbReference type="EMBL" id="QRDP01000004">
    <property type="protein sequence ID" value="RED17089.1"/>
    <property type="molecule type" value="Genomic_DNA"/>
</dbReference>
<dbReference type="Pfam" id="PF01035">
    <property type="entry name" value="DNA_binding_1"/>
    <property type="match status" value="1"/>
</dbReference>
<evidence type="ECO:0000259" key="7">
    <source>
        <dbReference type="Pfam" id="PF01035"/>
    </source>
</evidence>
<dbReference type="SUPFAM" id="SSF46767">
    <property type="entry name" value="Methylated DNA-protein cysteine methyltransferase, C-terminal domain"/>
    <property type="match status" value="1"/>
</dbReference>
<dbReference type="RefSeq" id="WP_116237293.1">
    <property type="nucleotide sequence ID" value="NZ_QRDP01000004.1"/>
</dbReference>
<evidence type="ECO:0000313" key="9">
    <source>
        <dbReference type="EMBL" id="RED17089.1"/>
    </source>
</evidence>
<dbReference type="PANTHER" id="PTHR10815">
    <property type="entry name" value="METHYLATED-DNA--PROTEIN-CYSTEINE METHYLTRANSFERASE"/>
    <property type="match status" value="1"/>
</dbReference>
<feature type="domain" description="Methylguanine DNA methyltransferase ribonuclease-like" evidence="8">
    <location>
        <begin position="1"/>
        <end position="66"/>
    </location>
</feature>
<comment type="catalytic activity">
    <reaction evidence="6">
        <text>a 6-O-methyl-2'-deoxyguanosine in DNA + L-cysteinyl-[protein] = S-methyl-L-cysteinyl-[protein] + a 2'-deoxyguanosine in DNA</text>
        <dbReference type="Rhea" id="RHEA:24000"/>
        <dbReference type="Rhea" id="RHEA-COMP:10131"/>
        <dbReference type="Rhea" id="RHEA-COMP:10132"/>
        <dbReference type="Rhea" id="RHEA-COMP:11367"/>
        <dbReference type="Rhea" id="RHEA-COMP:11368"/>
        <dbReference type="ChEBI" id="CHEBI:29950"/>
        <dbReference type="ChEBI" id="CHEBI:82612"/>
        <dbReference type="ChEBI" id="CHEBI:85445"/>
        <dbReference type="ChEBI" id="CHEBI:85448"/>
        <dbReference type="EC" id="2.1.1.63"/>
    </reaction>
</comment>
<dbReference type="Gene3D" id="1.10.10.10">
    <property type="entry name" value="Winged helix-like DNA-binding domain superfamily/Winged helix DNA-binding domain"/>
    <property type="match status" value="1"/>
</dbReference>
<feature type="domain" description="Methylated-DNA-[protein]-cysteine S-methyltransferase DNA binding" evidence="7">
    <location>
        <begin position="77"/>
        <end position="149"/>
    </location>
</feature>
<gene>
    <name evidence="9" type="ORF">DFR46_2124</name>
</gene>
<dbReference type="InterPro" id="IPR014048">
    <property type="entry name" value="MethylDNA_cys_MeTrfase_DNA-bd"/>
</dbReference>